<evidence type="ECO:0000313" key="2">
    <source>
        <dbReference type="EMBL" id="KAK9509100.1"/>
    </source>
</evidence>
<name>A0AAW1DLF0_9HEMI</name>
<gene>
    <name evidence="2" type="ORF">O3M35_006490</name>
</gene>
<protein>
    <recommendedName>
        <fullName evidence="4">Protein FRA10AC1</fullName>
    </recommendedName>
</protein>
<dbReference type="InterPro" id="IPR050645">
    <property type="entry name" value="Histidine_acid_phosphatase"/>
</dbReference>
<proteinExistence type="predicted"/>
<dbReference type="PANTHER" id="PTHR11567:SF25">
    <property type="entry name" value="PROTEIN FRA10AC1"/>
    <property type="match status" value="1"/>
</dbReference>
<comment type="caution">
    <text evidence="2">The sequence shown here is derived from an EMBL/GenBank/DDBJ whole genome shotgun (WGS) entry which is preliminary data.</text>
</comment>
<accession>A0AAW1DLF0</accession>
<dbReference type="PANTHER" id="PTHR11567">
    <property type="entry name" value="ACID PHOSPHATASE-RELATED"/>
    <property type="match status" value="1"/>
</dbReference>
<evidence type="ECO:0000256" key="1">
    <source>
        <dbReference type="SAM" id="MobiDB-lite"/>
    </source>
</evidence>
<dbReference type="AlphaFoldDB" id="A0AAW1DLF0"/>
<feature type="region of interest" description="Disordered" evidence="1">
    <location>
        <begin position="179"/>
        <end position="241"/>
    </location>
</feature>
<reference evidence="2 3" key="1">
    <citation type="submission" date="2022-12" db="EMBL/GenBank/DDBJ databases">
        <title>Chromosome-level genome assembly of true bugs.</title>
        <authorList>
            <person name="Ma L."/>
            <person name="Li H."/>
        </authorList>
    </citation>
    <scope>NUCLEOTIDE SEQUENCE [LARGE SCALE GENOMIC DNA]</scope>
    <source>
        <strain evidence="2">Lab_2022b</strain>
    </source>
</reference>
<feature type="compositionally biased region" description="Basic and acidic residues" evidence="1">
    <location>
        <begin position="206"/>
        <end position="217"/>
    </location>
</feature>
<dbReference type="Proteomes" id="UP001461498">
    <property type="component" value="Unassembled WGS sequence"/>
</dbReference>
<organism evidence="2 3">
    <name type="scientific">Rhynocoris fuscipes</name>
    <dbReference type="NCBI Taxonomy" id="488301"/>
    <lineage>
        <taxon>Eukaryota</taxon>
        <taxon>Metazoa</taxon>
        <taxon>Ecdysozoa</taxon>
        <taxon>Arthropoda</taxon>
        <taxon>Hexapoda</taxon>
        <taxon>Insecta</taxon>
        <taxon>Pterygota</taxon>
        <taxon>Neoptera</taxon>
        <taxon>Paraneoptera</taxon>
        <taxon>Hemiptera</taxon>
        <taxon>Heteroptera</taxon>
        <taxon>Panheteroptera</taxon>
        <taxon>Cimicomorpha</taxon>
        <taxon>Reduviidae</taxon>
        <taxon>Harpactorinae</taxon>
        <taxon>Harpactorini</taxon>
        <taxon>Rhynocoris</taxon>
    </lineage>
</organism>
<sequence>MNTHRYLSLNPYELHKHLINTYVLNRKGSTALLKRDSSKDKTDFDVIRENHKFIWEDDDEPTTWESRLAKKYYDKLFKEFCIADLSRYKENMFAMRWQTENELITGKGQFICGNKFCHVNEDLKTWEVNFGYIEHGEKKNALVKLRLCAPCSDKLNYKHKRKEIKRLKKFKKHGIHIEETKSSTTEIDESVTSSSEQSGQSSSETFSKEEGGDKQGDEQEEEAASNIWKAPVEDMEESSRDEEFQKYLEHLLL</sequence>
<dbReference type="InterPro" id="IPR019129">
    <property type="entry name" value="Folate-sensitive_fs_Fra10Ac1"/>
</dbReference>
<keyword evidence="3" id="KW-1185">Reference proteome</keyword>
<evidence type="ECO:0008006" key="4">
    <source>
        <dbReference type="Google" id="ProtNLM"/>
    </source>
</evidence>
<dbReference type="GO" id="GO:0016791">
    <property type="term" value="F:phosphatase activity"/>
    <property type="evidence" value="ECO:0007669"/>
    <property type="project" value="TreeGrafter"/>
</dbReference>
<feature type="compositionally biased region" description="Low complexity" evidence="1">
    <location>
        <begin position="190"/>
        <end position="205"/>
    </location>
</feature>
<dbReference type="EMBL" id="JAPXFL010000003">
    <property type="protein sequence ID" value="KAK9509100.1"/>
    <property type="molecule type" value="Genomic_DNA"/>
</dbReference>
<evidence type="ECO:0000313" key="3">
    <source>
        <dbReference type="Proteomes" id="UP001461498"/>
    </source>
</evidence>
<dbReference type="Pfam" id="PF09725">
    <property type="entry name" value="Fra10Ac1"/>
    <property type="match status" value="1"/>
</dbReference>